<reference evidence="2" key="1">
    <citation type="submission" date="2014-09" db="EMBL/GenBank/DDBJ databases">
        <authorList>
            <person name="Magalhaes I.L.F."/>
            <person name="Oliveira U."/>
            <person name="Santos F.R."/>
            <person name="Vidigal T.H.D.A."/>
            <person name="Brescovit A.D."/>
            <person name="Santos A.J."/>
        </authorList>
    </citation>
    <scope>NUCLEOTIDE SEQUENCE</scope>
    <source>
        <tissue evidence="2">Shoot tissue taken approximately 20 cm above the soil surface</tissue>
    </source>
</reference>
<reference evidence="2" key="2">
    <citation type="journal article" date="2015" name="Data Brief">
        <title>Shoot transcriptome of the giant reed, Arundo donax.</title>
        <authorList>
            <person name="Barrero R.A."/>
            <person name="Guerrero F.D."/>
            <person name="Moolhuijzen P."/>
            <person name="Goolsby J.A."/>
            <person name="Tidwell J."/>
            <person name="Bellgard S.E."/>
            <person name="Bellgard M.I."/>
        </authorList>
    </citation>
    <scope>NUCLEOTIDE SEQUENCE</scope>
    <source>
        <tissue evidence="2">Shoot tissue taken approximately 20 cm above the soil surface</tissue>
    </source>
</reference>
<feature type="region of interest" description="Disordered" evidence="1">
    <location>
        <begin position="16"/>
        <end position="169"/>
    </location>
</feature>
<feature type="compositionally biased region" description="Basic residues" evidence="1">
    <location>
        <begin position="75"/>
        <end position="89"/>
    </location>
</feature>
<protein>
    <submittedName>
        <fullName evidence="2">Uncharacterized protein</fullName>
    </submittedName>
</protein>
<evidence type="ECO:0000256" key="1">
    <source>
        <dbReference type="SAM" id="MobiDB-lite"/>
    </source>
</evidence>
<feature type="compositionally biased region" description="Basic and acidic residues" evidence="1">
    <location>
        <begin position="160"/>
        <end position="169"/>
    </location>
</feature>
<dbReference type="EMBL" id="GBRH01218893">
    <property type="protein sequence ID" value="JAD79002.1"/>
    <property type="molecule type" value="Transcribed_RNA"/>
</dbReference>
<accession>A0A0A9D5J3</accession>
<feature type="compositionally biased region" description="Gly residues" evidence="1">
    <location>
        <begin position="135"/>
        <end position="146"/>
    </location>
</feature>
<evidence type="ECO:0000313" key="2">
    <source>
        <dbReference type="EMBL" id="JAD79002.1"/>
    </source>
</evidence>
<feature type="compositionally biased region" description="Low complexity" evidence="1">
    <location>
        <begin position="20"/>
        <end position="33"/>
    </location>
</feature>
<sequence length="169" mass="18675">MLPLYSGISRTFTQDRLDNSKSNSRSSSITLTIAVSDERVEEEHRDPRCDDEGGREAVQPPLHPVSGGLRARALLLRRRRRRPPPKKGSPRPLHSFAPLPLTSAPRNRTRPRQGPRNPAGPNPRRKERSEPRGPARGGAGWGSGLRGRGRVASVGWGVLKRSELHQGKV</sequence>
<feature type="compositionally biased region" description="Basic and acidic residues" evidence="1">
    <location>
        <begin position="36"/>
        <end position="55"/>
    </location>
</feature>
<organism evidence="2">
    <name type="scientific">Arundo donax</name>
    <name type="common">Giant reed</name>
    <name type="synonym">Donax arundinaceus</name>
    <dbReference type="NCBI Taxonomy" id="35708"/>
    <lineage>
        <taxon>Eukaryota</taxon>
        <taxon>Viridiplantae</taxon>
        <taxon>Streptophyta</taxon>
        <taxon>Embryophyta</taxon>
        <taxon>Tracheophyta</taxon>
        <taxon>Spermatophyta</taxon>
        <taxon>Magnoliopsida</taxon>
        <taxon>Liliopsida</taxon>
        <taxon>Poales</taxon>
        <taxon>Poaceae</taxon>
        <taxon>PACMAD clade</taxon>
        <taxon>Arundinoideae</taxon>
        <taxon>Arundineae</taxon>
        <taxon>Arundo</taxon>
    </lineage>
</organism>
<name>A0A0A9D5J3_ARUDO</name>
<dbReference type="AlphaFoldDB" id="A0A0A9D5J3"/>
<proteinExistence type="predicted"/>